<dbReference type="GO" id="GO:0016747">
    <property type="term" value="F:acyltransferase activity, transferring groups other than amino-acyl groups"/>
    <property type="evidence" value="ECO:0007669"/>
    <property type="project" value="InterPro"/>
</dbReference>
<keyword evidence="2" id="KW-0012">Acyltransferase</keyword>
<evidence type="ECO:0000313" key="2">
    <source>
        <dbReference type="EMBL" id="MBS4536823.1"/>
    </source>
</evidence>
<dbReference type="Gene3D" id="3.40.630.30">
    <property type="match status" value="1"/>
</dbReference>
<dbReference type="Pfam" id="PF12746">
    <property type="entry name" value="GNAT_acetyltran"/>
    <property type="match status" value="1"/>
</dbReference>
<keyword evidence="3" id="KW-1185">Reference proteome</keyword>
<reference evidence="2" key="1">
    <citation type="submission" date="2019-12" db="EMBL/GenBank/DDBJ databases">
        <title>Clostridiaceae gen. nov. sp. nov., isolated from sediment in Xinjiang, China.</title>
        <authorList>
            <person name="Zhang R."/>
        </authorList>
    </citation>
    <scope>NUCLEOTIDE SEQUENCE</scope>
    <source>
        <strain evidence="2">D2Q-11</strain>
    </source>
</reference>
<organism evidence="2 3">
    <name type="scientific">Anaeromonas frigoriresistens</name>
    <dbReference type="NCBI Taxonomy" id="2683708"/>
    <lineage>
        <taxon>Bacteria</taxon>
        <taxon>Bacillati</taxon>
        <taxon>Bacillota</taxon>
        <taxon>Tissierellia</taxon>
        <taxon>Tissierellales</taxon>
        <taxon>Thermohalobacteraceae</taxon>
        <taxon>Anaeromonas</taxon>
    </lineage>
</organism>
<dbReference type="InterPro" id="IPR016181">
    <property type="entry name" value="Acyl_CoA_acyltransferase"/>
</dbReference>
<name>A0A942UPI7_9FIRM</name>
<dbReference type="PROSITE" id="PS51186">
    <property type="entry name" value="GNAT"/>
    <property type="match status" value="1"/>
</dbReference>
<evidence type="ECO:0000313" key="3">
    <source>
        <dbReference type="Proteomes" id="UP000724672"/>
    </source>
</evidence>
<dbReference type="InterPro" id="IPR027365">
    <property type="entry name" value="GNAT_acetyltra_YdfB-like"/>
</dbReference>
<dbReference type="InterPro" id="IPR000182">
    <property type="entry name" value="GNAT_dom"/>
</dbReference>
<dbReference type="CDD" id="cd04301">
    <property type="entry name" value="NAT_SF"/>
    <property type="match status" value="1"/>
</dbReference>
<feature type="domain" description="N-acetyltransferase" evidence="1">
    <location>
        <begin position="129"/>
        <end position="261"/>
    </location>
</feature>
<sequence length="261" mass="30180">MIRKLVAKDHQLVMDYISKEKEFNLFMIGDIENFGYDTDFQSLWGEFDEKGHIKGVLLKFYENRIFYSDSEDLNKDGFISLFGDDFKVLSGKSNMVDIFYDSFNFRKRKDAYFCKIEKLSSLPEISIDREILRLNETHTKDIVHLTDLIDEFGDVSMNEERVAQKFITNTGRAYGVYDKDKLVAIAQTTAENSFSAMIVGVCTHPEYRNHGYASSCMIKLCSDLINEDKTLCLFYDNPKAGSIYKRLGFKDIGSWSMCVKE</sequence>
<proteinExistence type="predicted"/>
<evidence type="ECO:0000259" key="1">
    <source>
        <dbReference type="PROSITE" id="PS51186"/>
    </source>
</evidence>
<comment type="caution">
    <text evidence="2">The sequence shown here is derived from an EMBL/GenBank/DDBJ whole genome shotgun (WGS) entry which is preliminary data.</text>
</comment>
<dbReference type="RefSeq" id="WP_203364757.1">
    <property type="nucleotide sequence ID" value="NZ_WSFT01000001.1"/>
</dbReference>
<dbReference type="EMBL" id="WSFT01000001">
    <property type="protein sequence ID" value="MBS4536823.1"/>
    <property type="molecule type" value="Genomic_DNA"/>
</dbReference>
<dbReference type="AlphaFoldDB" id="A0A942UPI7"/>
<dbReference type="SUPFAM" id="SSF55729">
    <property type="entry name" value="Acyl-CoA N-acyltransferases (Nat)"/>
    <property type="match status" value="1"/>
</dbReference>
<gene>
    <name evidence="2" type="ORF">GOQ27_00015</name>
</gene>
<dbReference type="Proteomes" id="UP000724672">
    <property type="component" value="Unassembled WGS sequence"/>
</dbReference>
<accession>A0A942UPI7</accession>
<dbReference type="EC" id="2.3.1.-" evidence="2"/>
<keyword evidence="2" id="KW-0808">Transferase</keyword>
<protein>
    <submittedName>
        <fullName evidence="2">GNAT family N-acetyltransferase</fullName>
        <ecNumber evidence="2">2.3.1.-</ecNumber>
    </submittedName>
</protein>